<dbReference type="EMBL" id="NEXV01000360">
    <property type="protein sequence ID" value="PIG84793.1"/>
    <property type="molecule type" value="Genomic_DNA"/>
</dbReference>
<comment type="subcellular location">
    <subcellularLocation>
        <location evidence="1">Membrane</location>
        <topology evidence="1">Multi-pass membrane protein</topology>
    </subcellularLocation>
</comment>
<evidence type="ECO:0000256" key="4">
    <source>
        <dbReference type="ARBA" id="ARBA00023136"/>
    </source>
</evidence>
<feature type="region of interest" description="Disordered" evidence="6">
    <location>
        <begin position="300"/>
        <end position="337"/>
    </location>
</feature>
<keyword evidence="2 7" id="KW-0812">Transmembrane</keyword>
<organism evidence="9 10">
    <name type="scientific">Aspergillus arachidicola</name>
    <dbReference type="NCBI Taxonomy" id="656916"/>
    <lineage>
        <taxon>Eukaryota</taxon>
        <taxon>Fungi</taxon>
        <taxon>Dikarya</taxon>
        <taxon>Ascomycota</taxon>
        <taxon>Pezizomycotina</taxon>
        <taxon>Eurotiomycetes</taxon>
        <taxon>Eurotiomycetidae</taxon>
        <taxon>Eurotiales</taxon>
        <taxon>Aspergillaceae</taxon>
        <taxon>Aspergillus</taxon>
        <taxon>Aspergillus subgen. Circumdati</taxon>
    </lineage>
</organism>
<protein>
    <recommendedName>
        <fullName evidence="8">Rhodopsin domain-containing protein</fullName>
    </recommendedName>
</protein>
<evidence type="ECO:0000256" key="5">
    <source>
        <dbReference type="ARBA" id="ARBA00038359"/>
    </source>
</evidence>
<feature type="transmembrane region" description="Helical" evidence="7">
    <location>
        <begin position="171"/>
        <end position="196"/>
    </location>
</feature>
<feature type="transmembrane region" description="Helical" evidence="7">
    <location>
        <begin position="128"/>
        <end position="151"/>
    </location>
</feature>
<feature type="compositionally biased region" description="Polar residues" evidence="6">
    <location>
        <begin position="310"/>
        <end position="330"/>
    </location>
</feature>
<feature type="transmembrane region" description="Helical" evidence="7">
    <location>
        <begin position="12"/>
        <end position="38"/>
    </location>
</feature>
<accession>A0A2G7FW45</accession>
<feature type="region of interest" description="Disordered" evidence="6">
    <location>
        <begin position="373"/>
        <end position="399"/>
    </location>
</feature>
<keyword evidence="4 7" id="KW-0472">Membrane</keyword>
<evidence type="ECO:0000313" key="9">
    <source>
        <dbReference type="EMBL" id="PIG84793.1"/>
    </source>
</evidence>
<proteinExistence type="inferred from homology"/>
<evidence type="ECO:0000313" key="10">
    <source>
        <dbReference type="Proteomes" id="UP000231358"/>
    </source>
</evidence>
<dbReference type="InterPro" id="IPR049326">
    <property type="entry name" value="Rhodopsin_dom_fungi"/>
</dbReference>
<evidence type="ECO:0000256" key="7">
    <source>
        <dbReference type="SAM" id="Phobius"/>
    </source>
</evidence>
<dbReference type="Proteomes" id="UP000231358">
    <property type="component" value="Unassembled WGS sequence"/>
</dbReference>
<evidence type="ECO:0000256" key="6">
    <source>
        <dbReference type="SAM" id="MobiDB-lite"/>
    </source>
</evidence>
<comment type="caution">
    <text evidence="9">The sequence shown here is derived from an EMBL/GenBank/DDBJ whole genome shotgun (WGS) entry which is preliminary data.</text>
</comment>
<comment type="similarity">
    <text evidence="5">Belongs to the SAT4 family.</text>
</comment>
<keyword evidence="3 7" id="KW-1133">Transmembrane helix</keyword>
<dbReference type="PANTHER" id="PTHR33048">
    <property type="entry name" value="PTH11-LIKE INTEGRAL MEMBRANE PROTEIN (AFU_ORTHOLOGUE AFUA_5G11245)"/>
    <property type="match status" value="1"/>
</dbReference>
<feature type="domain" description="Rhodopsin" evidence="8">
    <location>
        <begin position="34"/>
        <end position="277"/>
    </location>
</feature>
<dbReference type="InterPro" id="IPR052337">
    <property type="entry name" value="SAT4-like"/>
</dbReference>
<dbReference type="STRING" id="656916.A0A2G7FW45"/>
<keyword evidence="10" id="KW-1185">Reference proteome</keyword>
<dbReference type="PANTHER" id="PTHR33048:SF18">
    <property type="entry name" value="INTEGRAL MEMBRANE PROTEIN"/>
    <property type="match status" value="1"/>
</dbReference>
<feature type="transmembrane region" description="Helical" evidence="7">
    <location>
        <begin position="208"/>
        <end position="232"/>
    </location>
</feature>
<name>A0A2G7FW45_9EURO</name>
<reference evidence="9 10" key="1">
    <citation type="submission" date="2017-05" db="EMBL/GenBank/DDBJ databases">
        <title>Genome sequence for an aflatoxigenic pathogen of Argentinian peanut, Aspergillus arachidicola.</title>
        <authorList>
            <person name="Moore G."/>
            <person name="Beltz S.B."/>
            <person name="Mack B.M."/>
        </authorList>
    </citation>
    <scope>NUCLEOTIDE SEQUENCE [LARGE SCALE GENOMIC DNA]</scope>
    <source>
        <strain evidence="9 10">CBS 117610</strain>
    </source>
</reference>
<dbReference type="Pfam" id="PF20684">
    <property type="entry name" value="Fung_rhodopsin"/>
    <property type="match status" value="1"/>
</dbReference>
<dbReference type="GO" id="GO:0016020">
    <property type="term" value="C:membrane"/>
    <property type="evidence" value="ECO:0007669"/>
    <property type="project" value="UniProtKB-SubCell"/>
</dbReference>
<feature type="transmembrane region" description="Helical" evidence="7">
    <location>
        <begin position="93"/>
        <end position="116"/>
    </location>
</feature>
<feature type="transmembrane region" description="Helical" evidence="7">
    <location>
        <begin position="50"/>
        <end position="73"/>
    </location>
</feature>
<dbReference type="AlphaFoldDB" id="A0A2G7FW45"/>
<evidence type="ECO:0000259" key="8">
    <source>
        <dbReference type="Pfam" id="PF20684"/>
    </source>
</evidence>
<evidence type="ECO:0000256" key="2">
    <source>
        <dbReference type="ARBA" id="ARBA00022692"/>
    </source>
</evidence>
<gene>
    <name evidence="9" type="ORF">AARAC_001306</name>
</gene>
<evidence type="ECO:0000256" key="1">
    <source>
        <dbReference type="ARBA" id="ARBA00004141"/>
    </source>
</evidence>
<evidence type="ECO:0000256" key="3">
    <source>
        <dbReference type="ARBA" id="ARBA00022989"/>
    </source>
</evidence>
<sequence>MSSAPRASSPSLISTALLTVAIIFPILATLAVALRIWSNTYKAKRLFADDYVIIMALLCAWGVPIDVYVAAGLGGLTRVPYPRLKPQGSFSGFALWVEIFPLIASLVLVKVSILLFYRRIFVTRWFQFAVWAYIAILLAWGIACLVAQTVAGNPVTAAFNPLAGNPLRYNYNHFTIAVTGMSMCFDLIVLCFPIPVIHRLMISTRQKVQLAGIFWLGIFCCIASIIRFYYVYTEVYESTSSTGTNRYATVTPGITWGTIEPCTSVIAACLPTYGHLFNASWNIPSWARSLWSHVAKRDTLRGDHSRGSGRKSTIILTSTDSSHDSNQSNRGHPWQRFERNRGDVDMEMGNLTFKDHVPLASDAQPMSIHVSQTFTRQERPASPRDTTTKGKPMGYEGMF</sequence>
<feature type="compositionally biased region" description="Basic and acidic residues" evidence="6">
    <location>
        <begin position="376"/>
        <end position="388"/>
    </location>
</feature>